<feature type="signal peptide" evidence="4">
    <location>
        <begin position="1"/>
        <end position="21"/>
    </location>
</feature>
<evidence type="ECO:0000313" key="6">
    <source>
        <dbReference type="EMBL" id="GGI16310.1"/>
    </source>
</evidence>
<evidence type="ECO:0000256" key="3">
    <source>
        <dbReference type="ARBA" id="ARBA00022764"/>
    </source>
</evidence>
<keyword evidence="6" id="KW-0282">Flagellum</keyword>
<keyword evidence="6" id="KW-0966">Cell projection</keyword>
<dbReference type="SMART" id="SM00858">
    <property type="entry name" value="SAF"/>
    <property type="match status" value="1"/>
</dbReference>
<comment type="subcellular location">
    <subcellularLocation>
        <location evidence="1 4">Periplasm</location>
    </subcellularLocation>
</comment>
<comment type="similarity">
    <text evidence="4">Belongs to the FlgA family.</text>
</comment>
<keyword evidence="6" id="KW-0969">Cilium</keyword>
<dbReference type="InterPro" id="IPR039246">
    <property type="entry name" value="Flagellar_FlgA"/>
</dbReference>
<gene>
    <name evidence="6" type="primary">flgA</name>
    <name evidence="6" type="ORF">GCM10008066_03320</name>
</gene>
<comment type="caution">
    <text evidence="6">The sequence shown here is derived from an EMBL/GenBank/DDBJ whole genome shotgun (WGS) entry which is preliminary data.</text>
</comment>
<dbReference type="EMBL" id="BMDI01000001">
    <property type="protein sequence ID" value="GGI16310.1"/>
    <property type="molecule type" value="Genomic_DNA"/>
</dbReference>
<dbReference type="Pfam" id="PF17656">
    <property type="entry name" value="ChapFlgA_N"/>
    <property type="match status" value="1"/>
</dbReference>
<dbReference type="PANTHER" id="PTHR36307">
    <property type="entry name" value="FLAGELLA BASAL BODY P-RING FORMATION PROTEIN FLGA"/>
    <property type="match status" value="1"/>
</dbReference>
<evidence type="ECO:0000259" key="5">
    <source>
        <dbReference type="SMART" id="SM00858"/>
    </source>
</evidence>
<dbReference type="NCBIfam" id="TIGR03170">
    <property type="entry name" value="flgA_cterm"/>
    <property type="match status" value="1"/>
</dbReference>
<name>A0A8J3EYT3_9BURK</name>
<feature type="chain" id="PRO_5035342091" description="Flagella basal body P-ring formation protein FlgA" evidence="4">
    <location>
        <begin position="22"/>
        <end position="233"/>
    </location>
</feature>
<dbReference type="PANTHER" id="PTHR36307:SF1">
    <property type="entry name" value="FLAGELLA BASAL BODY P-RING FORMATION PROTEIN FLGA"/>
    <property type="match status" value="1"/>
</dbReference>
<evidence type="ECO:0000256" key="2">
    <source>
        <dbReference type="ARBA" id="ARBA00022729"/>
    </source>
</evidence>
<sequence length="233" mass="24407">MNAYLGIVIAALGLFAQTAIAQTAEPPRQDIGVIKQTVERFLTTQAVGLPGEIKVVVGAIDPRLKMPACPAPQGFLSPANKAWGKTTVGVRCSAPNWTIYVQATVHVTGDYVVAAVPLAQGQTIMESDLAKVKGDLTMLPAGIIVDASQAVGRTVTSSVRLGAPVRQDALRNQQAIHQGQSVRVVYNGAGFSVSSEARALNNANEGQMTQVRTQSGQVLTGIAKLGGIVDMTY</sequence>
<dbReference type="RefSeq" id="WP_188379543.1">
    <property type="nucleotide sequence ID" value="NZ_BMDI01000001.1"/>
</dbReference>
<keyword evidence="3 4" id="KW-0574">Periplasm</keyword>
<reference evidence="7" key="1">
    <citation type="journal article" date="2019" name="Int. J. Syst. Evol. Microbiol.">
        <title>The Global Catalogue of Microorganisms (GCM) 10K type strain sequencing project: providing services to taxonomists for standard genome sequencing and annotation.</title>
        <authorList>
            <consortium name="The Broad Institute Genomics Platform"/>
            <consortium name="The Broad Institute Genome Sequencing Center for Infectious Disease"/>
            <person name="Wu L."/>
            <person name="Ma J."/>
        </authorList>
    </citation>
    <scope>NUCLEOTIDE SEQUENCE [LARGE SCALE GENOMIC DNA]</scope>
    <source>
        <strain evidence="7">CCM 2767</strain>
    </source>
</reference>
<evidence type="ECO:0000313" key="7">
    <source>
        <dbReference type="Proteomes" id="UP000642180"/>
    </source>
</evidence>
<dbReference type="CDD" id="cd11614">
    <property type="entry name" value="SAF_CpaB_FlgA_like"/>
    <property type="match status" value="1"/>
</dbReference>
<keyword evidence="4" id="KW-1005">Bacterial flagellum biogenesis</keyword>
<accession>A0A8J3EYT3</accession>
<feature type="domain" description="SAF" evidence="5">
    <location>
        <begin position="109"/>
        <end position="171"/>
    </location>
</feature>
<dbReference type="InterPro" id="IPR041231">
    <property type="entry name" value="FlgA_N"/>
</dbReference>
<dbReference type="InterPro" id="IPR017585">
    <property type="entry name" value="SAF_FlgA"/>
</dbReference>
<proteinExistence type="inferred from homology"/>
<comment type="function">
    <text evidence="4">Involved in the assembly process of the P-ring formation. It may associate with FlgF on the rod constituting a structure essential for the P-ring assembly or may act as a modulator protein for the P-ring assembly.</text>
</comment>
<dbReference type="GO" id="GO:0042597">
    <property type="term" value="C:periplasmic space"/>
    <property type="evidence" value="ECO:0007669"/>
    <property type="project" value="UniProtKB-SubCell"/>
</dbReference>
<keyword evidence="7" id="KW-1185">Reference proteome</keyword>
<keyword evidence="2 4" id="KW-0732">Signal</keyword>
<evidence type="ECO:0000256" key="1">
    <source>
        <dbReference type="ARBA" id="ARBA00004418"/>
    </source>
</evidence>
<dbReference type="Gene3D" id="3.90.1210.10">
    <property type="entry name" value="Antifreeze-like/N-acetylneuraminic acid synthase C-terminal domain"/>
    <property type="match status" value="1"/>
</dbReference>
<dbReference type="GO" id="GO:0044780">
    <property type="term" value="P:bacterial-type flagellum assembly"/>
    <property type="evidence" value="ECO:0007669"/>
    <property type="project" value="InterPro"/>
</dbReference>
<protein>
    <recommendedName>
        <fullName evidence="4">Flagella basal body P-ring formation protein FlgA</fullName>
    </recommendedName>
</protein>
<dbReference type="Gene3D" id="2.30.30.760">
    <property type="match status" value="1"/>
</dbReference>
<dbReference type="Proteomes" id="UP000642180">
    <property type="component" value="Unassembled WGS sequence"/>
</dbReference>
<organism evidence="6 7">
    <name type="scientific">Oxalicibacterium faecigallinarum</name>
    <dbReference type="NCBI Taxonomy" id="573741"/>
    <lineage>
        <taxon>Bacteria</taxon>
        <taxon>Pseudomonadati</taxon>
        <taxon>Pseudomonadota</taxon>
        <taxon>Betaproteobacteria</taxon>
        <taxon>Burkholderiales</taxon>
        <taxon>Oxalobacteraceae</taxon>
        <taxon>Oxalicibacterium</taxon>
    </lineage>
</organism>
<dbReference type="Pfam" id="PF13144">
    <property type="entry name" value="ChapFlgA"/>
    <property type="match status" value="1"/>
</dbReference>
<dbReference type="InterPro" id="IPR013974">
    <property type="entry name" value="SAF"/>
</dbReference>
<dbReference type="AlphaFoldDB" id="A0A8J3EYT3"/>
<evidence type="ECO:0000256" key="4">
    <source>
        <dbReference type="RuleBase" id="RU362063"/>
    </source>
</evidence>